<dbReference type="PANTHER" id="PTHR10545:SF29">
    <property type="entry name" value="GH14572P-RELATED"/>
    <property type="match status" value="1"/>
</dbReference>
<dbReference type="InterPro" id="IPR051016">
    <property type="entry name" value="Diverse_Substrate_AcTransf"/>
</dbReference>
<dbReference type="InterPro" id="IPR000182">
    <property type="entry name" value="GNAT_dom"/>
</dbReference>
<feature type="domain" description="N-acetyltransferase" evidence="3">
    <location>
        <begin position="1"/>
        <end position="133"/>
    </location>
</feature>
<dbReference type="Pfam" id="PF00583">
    <property type="entry name" value="Acetyltransf_1"/>
    <property type="match status" value="1"/>
</dbReference>
<dbReference type="GO" id="GO:0008080">
    <property type="term" value="F:N-acetyltransferase activity"/>
    <property type="evidence" value="ECO:0007669"/>
    <property type="project" value="TreeGrafter"/>
</dbReference>
<sequence>MQAHYNVFCPPRESILENLRNLPVGAEILVAKNDRIVGFAAFSGIFPGPGLQPGLFLKELFVSKSQRRTGIGKQLIKALGALCLERGFSRIDWTADCNDAQLLDFYDSLGASRMQDKLFYRVDGHALKKMTSETN</sequence>
<evidence type="ECO:0000313" key="5">
    <source>
        <dbReference type="Proteomes" id="UP000241444"/>
    </source>
</evidence>
<dbReference type="PANTHER" id="PTHR10545">
    <property type="entry name" value="DIAMINE N-ACETYLTRANSFERASE"/>
    <property type="match status" value="1"/>
</dbReference>
<keyword evidence="5" id="KW-1185">Reference proteome</keyword>
<evidence type="ECO:0000259" key="3">
    <source>
        <dbReference type="PROSITE" id="PS51186"/>
    </source>
</evidence>
<name>A0A2P7BVJ4_9HYPH</name>
<comment type="caution">
    <text evidence="4">The sequence shown here is derived from an EMBL/GenBank/DDBJ whole genome shotgun (WGS) entry which is preliminary data.</text>
</comment>
<dbReference type="EMBL" id="PGGO01000002">
    <property type="protein sequence ID" value="PSH70479.1"/>
    <property type="molecule type" value="Genomic_DNA"/>
</dbReference>
<dbReference type="InterPro" id="IPR016181">
    <property type="entry name" value="Acyl_CoA_acyltransferase"/>
</dbReference>
<dbReference type="Proteomes" id="UP000241444">
    <property type="component" value="Unassembled WGS sequence"/>
</dbReference>
<reference evidence="5" key="1">
    <citation type="submission" date="2017-11" db="EMBL/GenBank/DDBJ databases">
        <authorList>
            <person name="Kuznetsova I."/>
            <person name="Sazanova A."/>
            <person name="Chirak E."/>
            <person name="Safronova V."/>
            <person name="Willems A."/>
        </authorList>
    </citation>
    <scope>NUCLEOTIDE SEQUENCE [LARGE SCALE GENOMIC DNA]</scope>
    <source>
        <strain evidence="5">STM 196</strain>
    </source>
</reference>
<organism evidence="4 5">
    <name type="scientific">Phyllobacterium brassicacearum</name>
    <dbReference type="NCBI Taxonomy" id="314235"/>
    <lineage>
        <taxon>Bacteria</taxon>
        <taxon>Pseudomonadati</taxon>
        <taxon>Pseudomonadota</taxon>
        <taxon>Alphaproteobacteria</taxon>
        <taxon>Hyphomicrobiales</taxon>
        <taxon>Phyllobacteriaceae</taxon>
        <taxon>Phyllobacterium</taxon>
    </lineage>
</organism>
<dbReference type="Gene3D" id="3.40.630.30">
    <property type="match status" value="1"/>
</dbReference>
<dbReference type="AlphaFoldDB" id="A0A2P7BVJ4"/>
<proteinExistence type="predicted"/>
<dbReference type="PROSITE" id="PS51186">
    <property type="entry name" value="GNAT"/>
    <property type="match status" value="1"/>
</dbReference>
<evidence type="ECO:0000256" key="1">
    <source>
        <dbReference type="ARBA" id="ARBA00022679"/>
    </source>
</evidence>
<keyword evidence="1 4" id="KW-0808">Transferase</keyword>
<accession>A0A2P7BVJ4</accession>
<gene>
    <name evidence="4" type="ORF">CU102_04575</name>
</gene>
<dbReference type="OrthoDB" id="7995647at2"/>
<dbReference type="SUPFAM" id="SSF55729">
    <property type="entry name" value="Acyl-CoA N-acyltransferases (Nat)"/>
    <property type="match status" value="1"/>
</dbReference>
<keyword evidence="2" id="KW-0012">Acyltransferase</keyword>
<evidence type="ECO:0000256" key="2">
    <source>
        <dbReference type="ARBA" id="ARBA00023315"/>
    </source>
</evidence>
<evidence type="ECO:0000313" key="4">
    <source>
        <dbReference type="EMBL" id="PSH70479.1"/>
    </source>
</evidence>
<dbReference type="CDD" id="cd04301">
    <property type="entry name" value="NAT_SF"/>
    <property type="match status" value="1"/>
</dbReference>
<protein>
    <submittedName>
        <fullName evidence="4">GNAT family N-acetyltransferase</fullName>
    </submittedName>
</protein>